<dbReference type="RefSeq" id="WP_000041407.1">
    <property type="nucleotide sequence ID" value="NZ_AP018935.1"/>
</dbReference>
<dbReference type="Proteomes" id="UP000256718">
    <property type="component" value="Unassembled WGS sequence"/>
</dbReference>
<protein>
    <recommendedName>
        <fullName evidence="5">Phage protein</fullName>
    </recommendedName>
</protein>
<organism evidence="1 3">
    <name type="scientific">Streptococcus agalactiae</name>
    <dbReference type="NCBI Taxonomy" id="1311"/>
    <lineage>
        <taxon>Bacteria</taxon>
        <taxon>Bacillati</taxon>
        <taxon>Bacillota</taxon>
        <taxon>Bacilli</taxon>
        <taxon>Lactobacillales</taxon>
        <taxon>Streptococcaceae</taxon>
        <taxon>Streptococcus</taxon>
    </lineage>
</organism>
<evidence type="ECO:0000313" key="4">
    <source>
        <dbReference type="Proteomes" id="UP000256718"/>
    </source>
</evidence>
<evidence type="ECO:0008006" key="5">
    <source>
        <dbReference type="Google" id="ProtNLM"/>
    </source>
</evidence>
<dbReference type="EMBL" id="MAWT01000044">
    <property type="protein sequence ID" value="OCM70679.1"/>
    <property type="molecule type" value="Genomic_DNA"/>
</dbReference>
<comment type="caution">
    <text evidence="1">The sequence shown here is derived from an EMBL/GenBank/DDBJ whole genome shotgun (WGS) entry which is preliminary data.</text>
</comment>
<dbReference type="OMA" id="HDMEETA"/>
<dbReference type="KEGG" id="sage:EN72_03725"/>
<evidence type="ECO:0000313" key="2">
    <source>
        <dbReference type="EMBL" id="RDY86627.1"/>
    </source>
</evidence>
<gene>
    <name evidence="1" type="ORF">AX245_03875</name>
    <name evidence="2" type="ORF">C4618_02545</name>
</gene>
<dbReference type="Proteomes" id="UP000093122">
    <property type="component" value="Unassembled WGS sequence"/>
</dbReference>
<proteinExistence type="predicted"/>
<reference evidence="2 4" key="2">
    <citation type="journal article" date="2018" name="Emerg. Microbes Infect.">
        <title>Phenotypic and molecular analysis of nontypeable Group B streptococci: identification of cps2a and hybrid cps2a/cps5 Group B streptococcal capsule gene clusters.</title>
        <authorList>
            <person name="Alhhazmi A."/>
            <person name="Tyrrell G.J."/>
        </authorList>
    </citation>
    <scope>NUCLEOTIDE SEQUENCE [LARGE SCALE GENOMIC DNA]</scope>
    <source>
        <strain evidence="2 4">PLGBS17</strain>
    </source>
</reference>
<dbReference type="EMBL" id="QHGZ01000075">
    <property type="protein sequence ID" value="RDY86627.1"/>
    <property type="molecule type" value="Genomic_DNA"/>
</dbReference>
<accession>A0A0E1ELR6</accession>
<dbReference type="AlphaFoldDB" id="A0A0E1ELR6"/>
<reference evidence="1 3" key="1">
    <citation type="journal article" date="2016" name="Sci. Rep.">
        <title>Serotype IV Streptococcus agalactiae ST-452 has arisen from large genomic recombination events between CC23 and the hypervirulent CC17 lineages.</title>
        <authorList>
            <person name="Campisi E."/>
            <person name="Rinaudo C.D."/>
            <person name="Donati C."/>
            <person name="Barucco M."/>
            <person name="Torricelli G."/>
            <person name="Edwards M.S."/>
            <person name="Baker C.J."/>
            <person name="Margarit I."/>
            <person name="Rosini R."/>
        </authorList>
    </citation>
    <scope>NUCLEOTIDE SEQUENCE [LARGE SCALE GENOMIC DNA]</scope>
    <source>
        <strain evidence="1 3">CZ-PW-140</strain>
    </source>
</reference>
<name>A0A0E1ELR6_STRAG</name>
<evidence type="ECO:0000313" key="3">
    <source>
        <dbReference type="Proteomes" id="UP000093122"/>
    </source>
</evidence>
<sequence length="107" mass="12044">MSKMKQLNELINEMEGTAKYYLRLVDEFKKILSTEEETTTTSKEPKHKPQKELKLEDVRSVLATKAKDGYKNEVRALLNKYGAESLSALATEHYAAVLEEAGGIGHD</sequence>
<evidence type="ECO:0000313" key="1">
    <source>
        <dbReference type="EMBL" id="OCM70679.1"/>
    </source>
</evidence>